<feature type="non-terminal residue" evidence="2">
    <location>
        <position position="61"/>
    </location>
</feature>
<evidence type="ECO:0008006" key="4">
    <source>
        <dbReference type="Google" id="ProtNLM"/>
    </source>
</evidence>
<accession>A0ABY3LW50</accession>
<name>A0ABY3LW50_9ACTN</name>
<dbReference type="Proteomes" id="UP000322810">
    <property type="component" value="Unassembled WGS sequence"/>
</dbReference>
<keyword evidence="3" id="KW-1185">Reference proteome</keyword>
<protein>
    <recommendedName>
        <fullName evidence="4">Isopenicillin N synthase family oxygenase</fullName>
    </recommendedName>
</protein>
<feature type="region of interest" description="Disordered" evidence="1">
    <location>
        <begin position="1"/>
        <end position="24"/>
    </location>
</feature>
<organism evidence="2 3">
    <name type="scientific">Microbispora tritici</name>
    <dbReference type="NCBI Taxonomy" id="2604471"/>
    <lineage>
        <taxon>Bacteria</taxon>
        <taxon>Bacillati</taxon>
        <taxon>Actinomycetota</taxon>
        <taxon>Actinomycetes</taxon>
        <taxon>Streptosporangiales</taxon>
        <taxon>Streptosporangiaceae</taxon>
        <taxon>Microbispora</taxon>
    </lineage>
</organism>
<comment type="caution">
    <text evidence="2">The sequence shown here is derived from an EMBL/GenBank/DDBJ whole genome shotgun (WGS) entry which is preliminary data.</text>
</comment>
<dbReference type="SUPFAM" id="SSF51197">
    <property type="entry name" value="Clavaminate synthase-like"/>
    <property type="match status" value="1"/>
</dbReference>
<proteinExistence type="predicted"/>
<dbReference type="RefSeq" id="WP_222867900.1">
    <property type="nucleotide sequence ID" value="NZ_VSEX01000031.1"/>
</dbReference>
<gene>
    <name evidence="2" type="ORF">FXF59_20465</name>
</gene>
<reference evidence="2 3" key="1">
    <citation type="submission" date="2019-08" db="EMBL/GenBank/DDBJ databases">
        <title>Microbispora tritici sp. nov., a novel actinomycete isolated from a root of wheat (Triticum aestivum L.).</title>
        <authorList>
            <person name="Klykleung N."/>
            <person name="Tanasupawat S."/>
        </authorList>
    </citation>
    <scope>NUCLEOTIDE SEQUENCE [LARGE SCALE GENOMIC DNA]</scope>
    <source>
        <strain evidence="2 3">MT50</strain>
    </source>
</reference>
<evidence type="ECO:0000313" key="3">
    <source>
        <dbReference type="Proteomes" id="UP000322810"/>
    </source>
</evidence>
<dbReference type="EMBL" id="VSEX01000031">
    <property type="protein sequence ID" value="TYB56509.1"/>
    <property type="molecule type" value="Genomic_DNA"/>
</dbReference>
<sequence length="61" mass="6450">MNSAGPLPVIDVSPFTGPSTSDGGRERAAVARRIEAACLDSGFLALHSRSEDALRPGQERR</sequence>
<evidence type="ECO:0000313" key="2">
    <source>
        <dbReference type="EMBL" id="TYB56509.1"/>
    </source>
</evidence>
<evidence type="ECO:0000256" key="1">
    <source>
        <dbReference type="SAM" id="MobiDB-lite"/>
    </source>
</evidence>